<dbReference type="PANTHER" id="PTHR30572:SF18">
    <property type="entry name" value="ABC-TYPE MACROLIDE FAMILY EXPORT SYSTEM PERMEASE COMPONENT 2"/>
    <property type="match status" value="1"/>
</dbReference>
<dbReference type="PROSITE" id="PS51257">
    <property type="entry name" value="PROKAR_LIPOPROTEIN"/>
    <property type="match status" value="1"/>
</dbReference>
<gene>
    <name evidence="9" type="ORF">KE626_26775</name>
</gene>
<feature type="domain" description="MacB-like periplasmic core" evidence="8">
    <location>
        <begin position="20"/>
        <end position="246"/>
    </location>
</feature>
<dbReference type="InterPro" id="IPR003838">
    <property type="entry name" value="ABC3_permease_C"/>
</dbReference>
<feature type="transmembrane region" description="Helical" evidence="6">
    <location>
        <begin position="291"/>
        <end position="312"/>
    </location>
</feature>
<dbReference type="Pfam" id="PF02687">
    <property type="entry name" value="FtsX"/>
    <property type="match status" value="2"/>
</dbReference>
<feature type="transmembrane region" description="Helical" evidence="6">
    <location>
        <begin position="766"/>
        <end position="791"/>
    </location>
</feature>
<dbReference type="Pfam" id="PF12704">
    <property type="entry name" value="MacB_PCD"/>
    <property type="match status" value="1"/>
</dbReference>
<organism evidence="9 10">
    <name type="scientific">Chitinophaga hostae</name>
    <dbReference type="NCBI Taxonomy" id="2831022"/>
    <lineage>
        <taxon>Bacteria</taxon>
        <taxon>Pseudomonadati</taxon>
        <taxon>Bacteroidota</taxon>
        <taxon>Chitinophagia</taxon>
        <taxon>Chitinophagales</taxon>
        <taxon>Chitinophagaceae</taxon>
        <taxon>Chitinophaga</taxon>
    </lineage>
</organism>
<dbReference type="EMBL" id="JAGTXB010000018">
    <property type="protein sequence ID" value="MBS0030959.1"/>
    <property type="molecule type" value="Genomic_DNA"/>
</dbReference>
<evidence type="ECO:0000259" key="7">
    <source>
        <dbReference type="Pfam" id="PF02687"/>
    </source>
</evidence>
<keyword evidence="2" id="KW-1003">Cell membrane</keyword>
<evidence type="ECO:0000256" key="4">
    <source>
        <dbReference type="ARBA" id="ARBA00022989"/>
    </source>
</evidence>
<dbReference type="InterPro" id="IPR025857">
    <property type="entry name" value="MacB_PCD"/>
</dbReference>
<accession>A0ABS5J704</accession>
<evidence type="ECO:0000256" key="2">
    <source>
        <dbReference type="ARBA" id="ARBA00022475"/>
    </source>
</evidence>
<keyword evidence="5 6" id="KW-0472">Membrane</keyword>
<reference evidence="9 10" key="1">
    <citation type="submission" date="2021-04" db="EMBL/GenBank/DDBJ databases">
        <title>Chitinophaga sp. nov., isolated from the rhizosphere soil.</title>
        <authorList>
            <person name="He S."/>
        </authorList>
    </citation>
    <scope>NUCLEOTIDE SEQUENCE [LARGE SCALE GENOMIC DNA]</scope>
    <source>
        <strain evidence="9 10">2R12</strain>
    </source>
</reference>
<feature type="transmembrane region" description="Helical" evidence="6">
    <location>
        <begin position="726"/>
        <end position="746"/>
    </location>
</feature>
<feature type="transmembrane region" description="Helical" evidence="6">
    <location>
        <begin position="345"/>
        <end position="367"/>
    </location>
</feature>
<feature type="domain" description="ABC3 transporter permease C-terminal" evidence="7">
    <location>
        <begin position="296"/>
        <end position="412"/>
    </location>
</feature>
<comment type="subcellular location">
    <subcellularLocation>
        <location evidence="1">Cell membrane</location>
        <topology evidence="1">Multi-pass membrane protein</topology>
    </subcellularLocation>
</comment>
<feature type="transmembrane region" description="Helical" evidence="6">
    <location>
        <begin position="430"/>
        <end position="453"/>
    </location>
</feature>
<evidence type="ECO:0000313" key="9">
    <source>
        <dbReference type="EMBL" id="MBS0030959.1"/>
    </source>
</evidence>
<sequence length="805" mass="90178">MIRNYLKIAWRSLSRSKIYSFINIIGLTVGIACCILIVMYVKDELSYDRYHQHYNEIYRVLQAFRSPTGQKDAPPPGPREYQVWGCAPVGPALSADFPEIKQLTQFTSPVTLLMQYGDKRFQEGNILFADSATFDIFSWRMLYGNRETALKAPNTIVLTRSMAEKYFGDTNPIGQVFKAESDLSLMVSGVMEDVPANSHFTFSALISMSTFRRFRPEIFDWWGYVDFYTYFLVPEHTNIAAMQAKVPDFLKRYNPKANANTYTIAFEPLRDAYLRSEAGRQPGTTGSLSNVYIFSLVAVFILFIAGINFINLTTARSMERAKEIGVRKAVGAYQQGLVLQYLTEAVLIAALATVLALALILLLLPMVREISGKQLPYGDLFNWKMATVLLLAPFLVGLPAGIYPAWVLARFKPALVLKGKFESSGRGIQLRKGLVVFQFTLSIALIACTAIVFSQLDHLRTRNLGFRQDQMLVIDYGGDEAVNKNIDAVKTALAANPAVLAVTASRAVPGEFFPNGSTQIATKSGGMQSYDPALYEVDYDFFSAYEMKMVAGRAYSRDFLADTTHSLIINEAAARLYGYANPEEIIGKNFEQWGRKGTIVGVVKDFNYQSLHKKVEPLALRMAPYEALGRISLRIKADRLSKIIAELERTWATLEPQRPFRYSFLDQAFNAQYQQDVRFGQIFAAFGSLTIFIACLGLFGLATYSTEKRLKEIGIRKVLGASVSNIITLLSGDFIKLVLIAILIATPLGWWSMHRWLNGFAYRVDIHWWIFGLAGLTAVMIALLTVGFLALKAAMMNPVRSLKSE</sequence>
<protein>
    <submittedName>
        <fullName evidence="9">ABC transporter permease</fullName>
    </submittedName>
</protein>
<keyword evidence="4 6" id="KW-1133">Transmembrane helix</keyword>
<name>A0ABS5J704_9BACT</name>
<dbReference type="Proteomes" id="UP000676386">
    <property type="component" value="Unassembled WGS sequence"/>
</dbReference>
<evidence type="ECO:0000256" key="1">
    <source>
        <dbReference type="ARBA" id="ARBA00004651"/>
    </source>
</evidence>
<evidence type="ECO:0000256" key="6">
    <source>
        <dbReference type="SAM" id="Phobius"/>
    </source>
</evidence>
<evidence type="ECO:0000313" key="10">
    <source>
        <dbReference type="Proteomes" id="UP000676386"/>
    </source>
</evidence>
<evidence type="ECO:0000256" key="3">
    <source>
        <dbReference type="ARBA" id="ARBA00022692"/>
    </source>
</evidence>
<feature type="domain" description="ABC3 transporter permease C-terminal" evidence="7">
    <location>
        <begin position="685"/>
        <end position="798"/>
    </location>
</feature>
<evidence type="ECO:0000259" key="8">
    <source>
        <dbReference type="Pfam" id="PF12704"/>
    </source>
</evidence>
<keyword evidence="10" id="KW-1185">Reference proteome</keyword>
<keyword evidence="3 6" id="KW-0812">Transmembrane</keyword>
<dbReference type="RefSeq" id="WP_211976096.1">
    <property type="nucleotide sequence ID" value="NZ_CBFHAM010000025.1"/>
</dbReference>
<dbReference type="PANTHER" id="PTHR30572">
    <property type="entry name" value="MEMBRANE COMPONENT OF TRANSPORTER-RELATED"/>
    <property type="match status" value="1"/>
</dbReference>
<feature type="transmembrane region" description="Helical" evidence="6">
    <location>
        <begin position="21"/>
        <end position="41"/>
    </location>
</feature>
<dbReference type="InterPro" id="IPR050250">
    <property type="entry name" value="Macrolide_Exporter_MacB"/>
</dbReference>
<evidence type="ECO:0000256" key="5">
    <source>
        <dbReference type="ARBA" id="ARBA00023136"/>
    </source>
</evidence>
<proteinExistence type="predicted"/>
<feature type="transmembrane region" description="Helical" evidence="6">
    <location>
        <begin position="387"/>
        <end position="409"/>
    </location>
</feature>
<comment type="caution">
    <text evidence="9">The sequence shown here is derived from an EMBL/GenBank/DDBJ whole genome shotgun (WGS) entry which is preliminary data.</text>
</comment>
<feature type="transmembrane region" description="Helical" evidence="6">
    <location>
        <begin position="682"/>
        <end position="705"/>
    </location>
</feature>